<feature type="transmembrane region" description="Helical" evidence="1">
    <location>
        <begin position="51"/>
        <end position="75"/>
    </location>
</feature>
<evidence type="ECO:0000313" key="3">
    <source>
        <dbReference type="Proteomes" id="UP000011704"/>
    </source>
</evidence>
<organism evidence="2 3">
    <name type="scientific">Nitrospina gracilis (strain 3/211)</name>
    <dbReference type="NCBI Taxonomy" id="1266370"/>
    <lineage>
        <taxon>Bacteria</taxon>
        <taxon>Pseudomonadati</taxon>
        <taxon>Nitrospinota/Tectimicrobiota group</taxon>
        <taxon>Nitrospinota</taxon>
        <taxon>Nitrospinia</taxon>
        <taxon>Nitrospinales</taxon>
        <taxon>Nitrospinaceae</taxon>
        <taxon>Nitrospina</taxon>
    </lineage>
</organism>
<dbReference type="InParanoid" id="M1ZEU7"/>
<dbReference type="AlphaFoldDB" id="M1ZEU7"/>
<reference evidence="2 3" key="1">
    <citation type="journal article" date="2013" name="Front. Microbiol.">
        <title>The genome of Nitrospina gracilis illuminates the metabolism and evolution of the major marine nitrite oxidizer.</title>
        <authorList>
            <person name="Luecker S."/>
            <person name="Nowka B."/>
            <person name="Rattei T."/>
            <person name="Spieck E."/>
            <person name="and Daims H."/>
        </authorList>
    </citation>
    <scope>NUCLEOTIDE SEQUENCE [LARGE SCALE GENOMIC DNA]</scope>
    <source>
        <strain evidence="2 3">3/211</strain>
    </source>
</reference>
<keyword evidence="3" id="KW-1185">Reference proteome</keyword>
<evidence type="ECO:0000256" key="1">
    <source>
        <dbReference type="SAM" id="Phobius"/>
    </source>
</evidence>
<dbReference type="STRING" id="1266370.NITGR_960007"/>
<dbReference type="EMBL" id="CAQJ01000106">
    <property type="protein sequence ID" value="CCQ92123.1"/>
    <property type="molecule type" value="Genomic_DNA"/>
</dbReference>
<sequence>MASLKYVYYLFGGFIGFVCGLIIQMIFMALERSGTLILGNFARDYGVVGRIMIYLVEGIPYMGVAFGILLVHYMFGQRFAEENQDDGGKEN</sequence>
<name>M1ZEU7_NITG3</name>
<keyword evidence="1" id="KW-1133">Transmembrane helix</keyword>
<feature type="transmembrane region" description="Helical" evidence="1">
    <location>
        <begin position="6"/>
        <end position="30"/>
    </location>
</feature>
<evidence type="ECO:0000313" key="2">
    <source>
        <dbReference type="EMBL" id="CCQ92123.1"/>
    </source>
</evidence>
<comment type="caution">
    <text evidence="2">The sequence shown here is derived from an EMBL/GenBank/DDBJ whole genome shotgun (WGS) entry which is preliminary data.</text>
</comment>
<accession>M1ZEU7</accession>
<proteinExistence type="predicted"/>
<gene>
    <name evidence="2" type="ORF">NITGR_960007</name>
</gene>
<protein>
    <submittedName>
        <fullName evidence="2">Uncharacterized protein</fullName>
    </submittedName>
</protein>
<keyword evidence="1" id="KW-0812">Transmembrane</keyword>
<keyword evidence="1" id="KW-0472">Membrane</keyword>
<dbReference type="RefSeq" id="WP_005011684.1">
    <property type="nucleotide sequence ID" value="NZ_HG422173.1"/>
</dbReference>
<dbReference type="Proteomes" id="UP000011704">
    <property type="component" value="Unassembled WGS sequence"/>
</dbReference>
<dbReference type="HOGENOM" id="CLU_2423937_0_0_0"/>